<dbReference type="SMART" id="SM00243">
    <property type="entry name" value="GAS2"/>
    <property type="match status" value="1"/>
</dbReference>
<dbReference type="InterPro" id="IPR001715">
    <property type="entry name" value="CH_dom"/>
</dbReference>
<dbReference type="SMART" id="SM00033">
    <property type="entry name" value="CH"/>
    <property type="match status" value="1"/>
</dbReference>
<dbReference type="CTD" id="8233531"/>
<dbReference type="VEuPathDB" id="VectorBase:PHUM007960"/>
<dbReference type="Pfam" id="PF00307">
    <property type="entry name" value="CH"/>
    <property type="match status" value="1"/>
</dbReference>
<evidence type="ECO:0000256" key="2">
    <source>
        <dbReference type="ARBA" id="ARBA00022490"/>
    </source>
</evidence>
<dbReference type="EnsemblMetazoa" id="PHUM007960-RA">
    <property type="protein sequence ID" value="PHUM007960-PA"/>
    <property type="gene ID" value="PHUM007960"/>
</dbReference>
<dbReference type="InterPro" id="IPR003108">
    <property type="entry name" value="GAR_dom"/>
</dbReference>
<dbReference type="InParanoid" id="E0V9B9"/>
<dbReference type="STRING" id="121224.E0V9B9"/>
<organism>
    <name type="scientific">Pediculus humanus subsp. corporis</name>
    <name type="common">Body louse</name>
    <dbReference type="NCBI Taxonomy" id="121224"/>
    <lineage>
        <taxon>Eukaryota</taxon>
        <taxon>Metazoa</taxon>
        <taxon>Ecdysozoa</taxon>
        <taxon>Arthropoda</taxon>
        <taxon>Hexapoda</taxon>
        <taxon>Insecta</taxon>
        <taxon>Pterygota</taxon>
        <taxon>Neoptera</taxon>
        <taxon>Paraneoptera</taxon>
        <taxon>Psocodea</taxon>
        <taxon>Troctomorpha</taxon>
        <taxon>Phthiraptera</taxon>
        <taxon>Anoplura</taxon>
        <taxon>Pediculidae</taxon>
        <taxon>Pediculus</taxon>
    </lineage>
</organism>
<dbReference type="RefSeq" id="XP_002422713.1">
    <property type="nucleotide sequence ID" value="XM_002422668.1"/>
</dbReference>
<reference evidence="7" key="2">
    <citation type="submission" date="2007-04" db="EMBL/GenBank/DDBJ databases">
        <title>The genome of the human body louse.</title>
        <authorList>
            <consortium name="The Human Body Louse Genome Consortium"/>
            <person name="Kirkness E."/>
            <person name="Walenz B."/>
            <person name="Hass B."/>
            <person name="Bruggner R."/>
            <person name="Strausberg R."/>
        </authorList>
    </citation>
    <scope>NUCLEOTIDE SEQUENCE</scope>
    <source>
        <strain evidence="7">USDA</strain>
    </source>
</reference>
<evidence type="ECO:0000256" key="1">
    <source>
        <dbReference type="ARBA" id="ARBA00004245"/>
    </source>
</evidence>
<name>E0V9B9_PEDHC</name>
<dbReference type="InterPro" id="IPR036534">
    <property type="entry name" value="GAR_dom_sf"/>
</dbReference>
<dbReference type="PROSITE" id="PS51460">
    <property type="entry name" value="GAR"/>
    <property type="match status" value="1"/>
</dbReference>
<dbReference type="GO" id="GO:0008093">
    <property type="term" value="F:cytoskeletal anchor activity"/>
    <property type="evidence" value="ECO:0007669"/>
    <property type="project" value="TreeGrafter"/>
</dbReference>
<dbReference type="Gene3D" id="1.10.418.10">
    <property type="entry name" value="Calponin-like domain"/>
    <property type="match status" value="1"/>
</dbReference>
<protein>
    <submittedName>
        <fullName evidence="7 8">Growth-arrest-specific protein, putative</fullName>
    </submittedName>
</protein>
<dbReference type="GO" id="GO:0005884">
    <property type="term" value="C:actin filament"/>
    <property type="evidence" value="ECO:0007669"/>
    <property type="project" value="TreeGrafter"/>
</dbReference>
<dbReference type="KEGG" id="phu:Phum_PHUM007960"/>
<dbReference type="GeneID" id="8233531"/>
<dbReference type="HOGENOM" id="CLU_695042_0_0_1"/>
<dbReference type="Proteomes" id="UP000009046">
    <property type="component" value="Unassembled WGS sequence"/>
</dbReference>
<dbReference type="GO" id="GO:0051015">
    <property type="term" value="F:actin filament binding"/>
    <property type="evidence" value="ECO:0007669"/>
    <property type="project" value="TreeGrafter"/>
</dbReference>
<dbReference type="Gene3D" id="3.30.920.20">
    <property type="entry name" value="Gas2-like domain"/>
    <property type="match status" value="1"/>
</dbReference>
<gene>
    <name evidence="8" type="primary">8233531</name>
    <name evidence="7" type="ORF">Phum_PHUM007960</name>
</gene>
<dbReference type="AlphaFoldDB" id="E0V9B9"/>
<dbReference type="OMA" id="ISEGRYC"/>
<dbReference type="EMBL" id="DS234991">
    <property type="protein sequence ID" value="EEB09975.1"/>
    <property type="molecule type" value="Genomic_DNA"/>
</dbReference>
<feature type="domain" description="Calponin-homology (CH)" evidence="5">
    <location>
        <begin position="102"/>
        <end position="222"/>
    </location>
</feature>
<reference evidence="7" key="1">
    <citation type="submission" date="2007-04" db="EMBL/GenBank/DDBJ databases">
        <title>Annotation of Pediculus humanus corporis strain USDA.</title>
        <authorList>
            <person name="Kirkness E."/>
            <person name="Hannick L."/>
            <person name="Hass B."/>
            <person name="Bruggner R."/>
            <person name="Lawson D."/>
            <person name="Bidwell S."/>
            <person name="Joardar V."/>
            <person name="Caler E."/>
            <person name="Walenz B."/>
            <person name="Inman J."/>
            <person name="Schobel S."/>
            <person name="Galinsky K."/>
            <person name="Amedeo P."/>
            <person name="Strausberg R."/>
        </authorList>
    </citation>
    <scope>NUCLEOTIDE SEQUENCE</scope>
    <source>
        <strain evidence="7">USDA</strain>
    </source>
</reference>
<sequence length="397" mass="45496">MLNSFQSTTMTTIDDDCDVLTQLIMMTTTTMKTTFITTPTTNFGNNNKKVEIFKGGRQVKQEFSKFIEKPTNLSQKKLPETDEDYLELYQDRILNAQKRQLFPLQEDLADWLNKTLGIKHITGDNFMDTLDNGVILCQLARIIHERAQHAKNIGIHKGVLYTHCFHNAARRSFFSRDNMENFIIFCKELGVHQNLLFESDDLVLHNQPRNVILCLLELSRIATKFNIEPPGLVELEKEIAEEEQRTERLEKMNKNSLLSWQFRPSFSNLSRLKHCSCNKNKCSKLSVKKVGDGKYNIAGRNVFVRLLKGRHMMVRVGGGWDTLEHFLLRHDPCQVRILSRGTSPSTTTTTTSQKHDIYNSTGFGSLNNLQLLAQIPTAVGPNTFLHIRAKYRSPPPP</sequence>
<dbReference type="InterPro" id="IPR036872">
    <property type="entry name" value="CH_dom_sf"/>
</dbReference>
<dbReference type="GO" id="GO:0008017">
    <property type="term" value="F:microtubule binding"/>
    <property type="evidence" value="ECO:0007669"/>
    <property type="project" value="InterPro"/>
</dbReference>
<proteinExistence type="inferred from homology"/>
<accession>E0V9B9</accession>
<keyword evidence="2" id="KW-0963">Cytoplasm</keyword>
<dbReference type="EMBL" id="AAZO01000095">
    <property type="status" value="NOT_ANNOTATED_CDS"/>
    <property type="molecule type" value="Genomic_DNA"/>
</dbReference>
<keyword evidence="3" id="KW-0206">Cytoskeleton</keyword>
<evidence type="ECO:0000259" key="6">
    <source>
        <dbReference type="PROSITE" id="PS51460"/>
    </source>
</evidence>
<dbReference type="SUPFAM" id="SSF47576">
    <property type="entry name" value="Calponin-homology domain, CH-domain"/>
    <property type="match status" value="1"/>
</dbReference>
<reference evidence="8" key="3">
    <citation type="submission" date="2020-05" db="UniProtKB">
        <authorList>
            <consortium name="EnsemblMetazoa"/>
        </authorList>
    </citation>
    <scope>IDENTIFICATION</scope>
    <source>
        <strain evidence="8">USDA</strain>
    </source>
</reference>
<dbReference type="eggNOG" id="KOG0516">
    <property type="taxonomic scope" value="Eukaryota"/>
</dbReference>
<dbReference type="Pfam" id="PF02187">
    <property type="entry name" value="GAS2"/>
    <property type="match status" value="1"/>
</dbReference>
<evidence type="ECO:0000256" key="3">
    <source>
        <dbReference type="ARBA" id="ARBA00023212"/>
    </source>
</evidence>
<evidence type="ECO:0000313" key="8">
    <source>
        <dbReference type="EnsemblMetazoa" id="PHUM007960-PA"/>
    </source>
</evidence>
<dbReference type="GO" id="GO:0051764">
    <property type="term" value="P:actin crosslink formation"/>
    <property type="evidence" value="ECO:0007669"/>
    <property type="project" value="TreeGrafter"/>
</dbReference>
<dbReference type="OrthoDB" id="206130at2759"/>
<dbReference type="CDD" id="cd21204">
    <property type="entry name" value="CH_GAS2-like"/>
    <property type="match status" value="1"/>
</dbReference>
<comment type="subcellular location">
    <subcellularLocation>
        <location evidence="1">Cytoplasm</location>
        <location evidence="1">Cytoskeleton</location>
    </subcellularLocation>
</comment>
<evidence type="ECO:0000256" key="4">
    <source>
        <dbReference type="ARBA" id="ARBA00038441"/>
    </source>
</evidence>
<dbReference type="PANTHER" id="PTHR46756:SF13">
    <property type="entry name" value="GROWTH ARREST-SPECIFIC PROTEIN 2"/>
    <property type="match status" value="1"/>
</dbReference>
<dbReference type="SUPFAM" id="SSF143575">
    <property type="entry name" value="GAS2 domain-like"/>
    <property type="match status" value="1"/>
</dbReference>
<feature type="domain" description="GAR" evidence="6">
    <location>
        <begin position="253"/>
        <end position="334"/>
    </location>
</feature>
<comment type="similarity">
    <text evidence="4">Belongs to the GAS2 family.</text>
</comment>
<evidence type="ECO:0000313" key="7">
    <source>
        <dbReference type="EMBL" id="EEB09975.1"/>
    </source>
</evidence>
<dbReference type="EMBL" id="AAZO01000096">
    <property type="status" value="NOT_ANNOTATED_CDS"/>
    <property type="molecule type" value="Genomic_DNA"/>
</dbReference>
<dbReference type="PANTHER" id="PTHR46756">
    <property type="entry name" value="TRANSGELIN"/>
    <property type="match status" value="1"/>
</dbReference>
<evidence type="ECO:0000259" key="5">
    <source>
        <dbReference type="PROSITE" id="PS50021"/>
    </source>
</evidence>
<evidence type="ECO:0000313" key="9">
    <source>
        <dbReference type="Proteomes" id="UP000009046"/>
    </source>
</evidence>
<keyword evidence="9" id="KW-1185">Reference proteome</keyword>
<dbReference type="PROSITE" id="PS50021">
    <property type="entry name" value="CH"/>
    <property type="match status" value="1"/>
</dbReference>